<proteinExistence type="predicted"/>
<evidence type="ECO:0000313" key="2">
    <source>
        <dbReference type="Proteomes" id="UP000245626"/>
    </source>
</evidence>
<reference evidence="1 2" key="1">
    <citation type="journal article" date="2018" name="Mol. Biol. Evol.">
        <title>Broad Genomic Sampling Reveals a Smut Pathogenic Ancestry of the Fungal Clade Ustilaginomycotina.</title>
        <authorList>
            <person name="Kijpornyongpan T."/>
            <person name="Mondo S.J."/>
            <person name="Barry K."/>
            <person name="Sandor L."/>
            <person name="Lee J."/>
            <person name="Lipzen A."/>
            <person name="Pangilinan J."/>
            <person name="LaButti K."/>
            <person name="Hainaut M."/>
            <person name="Henrissat B."/>
            <person name="Grigoriev I.V."/>
            <person name="Spatafora J.W."/>
            <person name="Aime M.C."/>
        </authorList>
    </citation>
    <scope>NUCLEOTIDE SEQUENCE [LARGE SCALE GENOMIC DNA]</scope>
    <source>
        <strain evidence="1 2">SA 807</strain>
    </source>
</reference>
<dbReference type="Proteomes" id="UP000245626">
    <property type="component" value="Unassembled WGS sequence"/>
</dbReference>
<organism evidence="1 2">
    <name type="scientific">Violaceomyces palustris</name>
    <dbReference type="NCBI Taxonomy" id="1673888"/>
    <lineage>
        <taxon>Eukaryota</taxon>
        <taxon>Fungi</taxon>
        <taxon>Dikarya</taxon>
        <taxon>Basidiomycota</taxon>
        <taxon>Ustilaginomycotina</taxon>
        <taxon>Ustilaginomycetes</taxon>
        <taxon>Violaceomycetales</taxon>
        <taxon>Violaceomycetaceae</taxon>
        <taxon>Violaceomyces</taxon>
    </lineage>
</organism>
<accession>A0ACD0P1X7</accession>
<keyword evidence="2" id="KW-1185">Reference proteome</keyword>
<evidence type="ECO:0000313" key="1">
    <source>
        <dbReference type="EMBL" id="PWN52079.1"/>
    </source>
</evidence>
<dbReference type="EMBL" id="KZ819798">
    <property type="protein sequence ID" value="PWN52079.1"/>
    <property type="molecule type" value="Genomic_DNA"/>
</dbReference>
<gene>
    <name evidence="1" type="ORF">IE53DRAFT_20724</name>
</gene>
<protein>
    <submittedName>
        <fullName evidence="1">Uncharacterized protein</fullName>
    </submittedName>
</protein>
<sequence length="701" mass="76298">MTSPASPTYLVSPGRPSTCVRAPCLKRHTSAPLAELRLATIGAAGALAGASISTSRDASHSPGSVLSSFAAPRSLSAALPKRHVHFDSAPPEAYFTHSSDRYDRRPIECTQGGSAFDLSLPPRCTTYILGEVDDAEETEENPIGGDREELYKEDSTGWACLKNGTLITSIDSLVSLTDSDEVSVSKDWHNIPSPDTENASHCPDAQVSLPVHGFRSFGGLCNRPNSMTATNEEREPSSSDAADSNTSKSPDATPMPSPSIKRTLESNGHFFPLREGLPLRVNEDDSNDPASRLCPSPLPPVIPLPVADNSIKLSISQLDTSQEGRIFSLPIVEGERLAGTLVWHGPIEKTISIERTSTWQDSLTEHASGSRDPSADELASIATTLSLTGIAHVRQEGGDLMSESAQPDVDMGSGLSSSPMSSRCSSIDPWSGISSDGTNSPGNDCWNSSSCTSPELGPVDGALLTGGFFKDAERQLDAWLHSPLRSRPIQVRGTDPKRVDFDGRQEPYRAFYNGDPDGAGESTMSCSIETIVLEHHHPLTRGRSATRDMFLLETPEAHSSQDDLTLEEVHLSPKVVKVPRSKARSDSKEQDRAKSRCGSKCRARSTGKDATLESDGITSVREGILARCEKHDRCERSRERKAGKEKDKDREAASASIKRMRKEREMEREREREWERNEARCRERRLFGDEFGPDCSILDGF</sequence>
<name>A0ACD0P1X7_9BASI</name>